<comment type="caution">
    <text evidence="2">The sequence shown here is derived from an EMBL/GenBank/DDBJ whole genome shotgun (WGS) entry which is preliminary data.</text>
</comment>
<dbReference type="Proteomes" id="UP000178930">
    <property type="component" value="Unassembled WGS sequence"/>
</dbReference>
<accession>A0A1G1XWY6</accession>
<reference evidence="2 3" key="1">
    <citation type="journal article" date="2016" name="Nat. Commun.">
        <title>Thousands of microbial genomes shed light on interconnected biogeochemical processes in an aquifer system.</title>
        <authorList>
            <person name="Anantharaman K."/>
            <person name="Brown C.T."/>
            <person name="Hug L.A."/>
            <person name="Sharon I."/>
            <person name="Castelle C.J."/>
            <person name="Probst A.J."/>
            <person name="Thomas B.C."/>
            <person name="Singh A."/>
            <person name="Wilkins M.J."/>
            <person name="Karaoz U."/>
            <person name="Brodie E.L."/>
            <person name="Williams K.H."/>
            <person name="Hubbard S.S."/>
            <person name="Banfield J.F."/>
        </authorList>
    </citation>
    <scope>NUCLEOTIDE SEQUENCE [LARGE SCALE GENOMIC DNA]</scope>
</reference>
<feature type="domain" description="Glycosyltransferase 2-like" evidence="1">
    <location>
        <begin position="7"/>
        <end position="166"/>
    </location>
</feature>
<dbReference type="PANTHER" id="PTHR10859:SF91">
    <property type="entry name" value="DOLICHYL-PHOSPHATE BETA-GLUCOSYLTRANSFERASE"/>
    <property type="match status" value="1"/>
</dbReference>
<dbReference type="EMBL" id="MHIB01000015">
    <property type="protein sequence ID" value="OGY44522.1"/>
    <property type="molecule type" value="Genomic_DNA"/>
</dbReference>
<gene>
    <name evidence="2" type="ORF">A2729_01680</name>
</gene>
<dbReference type="SUPFAM" id="SSF53448">
    <property type="entry name" value="Nucleotide-diphospho-sugar transferases"/>
    <property type="match status" value="1"/>
</dbReference>
<dbReference type="Gene3D" id="3.90.550.10">
    <property type="entry name" value="Spore Coat Polysaccharide Biosynthesis Protein SpsA, Chain A"/>
    <property type="match status" value="1"/>
</dbReference>
<organism evidence="2 3">
    <name type="scientific">Candidatus Buchananbacteria bacterium RIFCSPHIGHO2_01_FULL_39_14</name>
    <dbReference type="NCBI Taxonomy" id="1797532"/>
    <lineage>
        <taxon>Bacteria</taxon>
        <taxon>Candidatus Buchananiibacteriota</taxon>
    </lineage>
</organism>
<protein>
    <recommendedName>
        <fullName evidence="1">Glycosyltransferase 2-like domain-containing protein</fullName>
    </recommendedName>
</protein>
<dbReference type="PANTHER" id="PTHR10859">
    <property type="entry name" value="GLYCOSYL TRANSFERASE"/>
    <property type="match status" value="1"/>
</dbReference>
<evidence type="ECO:0000259" key="1">
    <source>
        <dbReference type="Pfam" id="PF00535"/>
    </source>
</evidence>
<evidence type="ECO:0000313" key="3">
    <source>
        <dbReference type="Proteomes" id="UP000178930"/>
    </source>
</evidence>
<proteinExistence type="predicted"/>
<evidence type="ECO:0000313" key="2">
    <source>
        <dbReference type="EMBL" id="OGY44522.1"/>
    </source>
</evidence>
<dbReference type="STRING" id="1797532.A2729_01680"/>
<sequence>MKILISLPVYNEELILKQNVLKIFDYCQRNLKIDWQIVMVDNNSSDQTSSIGQRLAADFPQLQYLFIPRRGKGAAIRAAWQKFNADIYCFMDVDLATDLSALPALIQGINEGNDLVIGSRFHSDALVKRALGRRLISYSHHLLIKFFLGSKISDTPCGFKAINHRVKNQLLPLVENQNWFFDSELVLLAEKKGYRFKEIPVCWQDFREGQDKSRVKVISLGLNYWREIIKIKPRLKL</sequence>
<dbReference type="AlphaFoldDB" id="A0A1G1XWY6"/>
<dbReference type="Pfam" id="PF00535">
    <property type="entry name" value="Glycos_transf_2"/>
    <property type="match status" value="1"/>
</dbReference>
<dbReference type="InterPro" id="IPR001173">
    <property type="entry name" value="Glyco_trans_2-like"/>
</dbReference>
<dbReference type="InterPro" id="IPR029044">
    <property type="entry name" value="Nucleotide-diphossugar_trans"/>
</dbReference>
<dbReference type="GO" id="GO:0006487">
    <property type="term" value="P:protein N-linked glycosylation"/>
    <property type="evidence" value="ECO:0007669"/>
    <property type="project" value="TreeGrafter"/>
</dbReference>
<name>A0A1G1XWY6_9BACT</name>